<evidence type="ECO:0000259" key="2">
    <source>
        <dbReference type="Pfam" id="PF13449"/>
    </source>
</evidence>
<keyword evidence="1" id="KW-0732">Signal</keyword>
<feature type="signal peptide" evidence="1">
    <location>
        <begin position="1"/>
        <end position="21"/>
    </location>
</feature>
<dbReference type="EMBL" id="CP042344">
    <property type="protein sequence ID" value="QEA13397.1"/>
    <property type="molecule type" value="Genomic_DNA"/>
</dbReference>
<sequence length="386" mass="40523">MMRSRLAVLALVLAGCAFAPAPPQAPAPPARLQLIGVAELPTGSEYGGTTVGGLSGIAYSAARDEYLLISDDRGNDGPARVYRARIDIGKAPLAPPRLTGVLHPRHAGGAPFAPWWRPADGVDRPDAEALRWLPGSQAYVWSSEGDFARGFGPRVRINRLDGGYLRELALPAALQPGKGEQGARGNAALEGLALTPDGRTLWLAMELPLKQDGPAATPRDAGAPVRITALDLASGRPLRQIAYPPERVPLPRRLPGPQLNGVSEILMEDAHHMLVLERSYSAGAGFGARLYRIDTRGGSDTLGVDALAPGGAWQPVPKQLLADLGALVPGLDNIEGMAWGAHLADGGCTLVFVSDNNFNPAQTTQFIAARYLGPPGGASNCPEPAR</sequence>
<dbReference type="PANTHER" id="PTHR37957:SF1">
    <property type="entry name" value="PHYTASE-LIKE DOMAIN-CONTAINING PROTEIN"/>
    <property type="match status" value="1"/>
</dbReference>
<dbReference type="KEGG" id="cof:FOZ74_10345"/>
<proteinExistence type="predicted"/>
<feature type="domain" description="Phytase-like" evidence="2">
    <location>
        <begin position="49"/>
        <end position="358"/>
    </location>
</feature>
<dbReference type="Proteomes" id="UP000321199">
    <property type="component" value="Chromosome"/>
</dbReference>
<name>A0A5B8RZN2_9BURK</name>
<feature type="chain" id="PRO_5022829557" evidence="1">
    <location>
        <begin position="22"/>
        <end position="386"/>
    </location>
</feature>
<dbReference type="OrthoDB" id="9798539at2"/>
<reference evidence="3 4" key="1">
    <citation type="submission" date="2019-07" db="EMBL/GenBank/DDBJ databases">
        <title>Complete genome sequence of Comamonas sp. NLF 7-7 isolated from livestock.</title>
        <authorList>
            <person name="Kim D.H."/>
            <person name="Kim J.G."/>
        </authorList>
    </citation>
    <scope>NUCLEOTIDE SEQUENCE [LARGE SCALE GENOMIC DNA]</scope>
    <source>
        <strain evidence="3 4">NLF 7-7</strain>
    </source>
</reference>
<evidence type="ECO:0000313" key="3">
    <source>
        <dbReference type="EMBL" id="QEA13397.1"/>
    </source>
</evidence>
<gene>
    <name evidence="3" type="ORF">FOZ74_10345</name>
</gene>
<evidence type="ECO:0000313" key="4">
    <source>
        <dbReference type="Proteomes" id="UP000321199"/>
    </source>
</evidence>
<accession>A0A5B8RZN2</accession>
<dbReference type="AlphaFoldDB" id="A0A5B8RZN2"/>
<evidence type="ECO:0000256" key="1">
    <source>
        <dbReference type="SAM" id="SignalP"/>
    </source>
</evidence>
<dbReference type="InterPro" id="IPR027372">
    <property type="entry name" value="Phytase-like_dom"/>
</dbReference>
<dbReference type="SUPFAM" id="SSF63825">
    <property type="entry name" value="YWTD domain"/>
    <property type="match status" value="1"/>
</dbReference>
<dbReference type="PANTHER" id="PTHR37957">
    <property type="entry name" value="BLR7070 PROTEIN"/>
    <property type="match status" value="1"/>
</dbReference>
<dbReference type="Pfam" id="PF13449">
    <property type="entry name" value="Phytase-like"/>
    <property type="match status" value="1"/>
</dbReference>
<keyword evidence="4" id="KW-1185">Reference proteome</keyword>
<organism evidence="3 4">
    <name type="scientific">Comamonas flocculans</name>
    <dbReference type="NCBI Taxonomy" id="2597701"/>
    <lineage>
        <taxon>Bacteria</taxon>
        <taxon>Pseudomonadati</taxon>
        <taxon>Pseudomonadota</taxon>
        <taxon>Betaproteobacteria</taxon>
        <taxon>Burkholderiales</taxon>
        <taxon>Comamonadaceae</taxon>
        <taxon>Comamonas</taxon>
    </lineage>
</organism>
<protein>
    <submittedName>
        <fullName evidence="3">Esterase-like activity of phytase family protein</fullName>
    </submittedName>
</protein>
<dbReference type="PROSITE" id="PS51257">
    <property type="entry name" value="PROKAR_LIPOPROTEIN"/>
    <property type="match status" value="1"/>
</dbReference>